<dbReference type="SUPFAM" id="SSF51735">
    <property type="entry name" value="NAD(P)-binding Rossmann-fold domains"/>
    <property type="match status" value="1"/>
</dbReference>
<dbReference type="PRINTS" id="PR00081">
    <property type="entry name" value="GDHRDH"/>
</dbReference>
<dbReference type="Proteomes" id="UP000243688">
    <property type="component" value="Unassembled WGS sequence"/>
</dbReference>
<dbReference type="EMBL" id="MOXJ01000009">
    <property type="protein sequence ID" value="PDO10771.1"/>
    <property type="molecule type" value="Genomic_DNA"/>
</dbReference>
<dbReference type="InterPro" id="IPR051468">
    <property type="entry name" value="Fungal_SecMetab_SDRs"/>
</dbReference>
<organism evidence="1 2">
    <name type="scientific">Candidatus Reconcilbacillus cellulovorans</name>
    <dbReference type="NCBI Taxonomy" id="1906605"/>
    <lineage>
        <taxon>Bacteria</taxon>
        <taxon>Bacillati</taxon>
        <taxon>Bacillota</taxon>
        <taxon>Bacilli</taxon>
        <taxon>Bacillales</taxon>
        <taxon>Paenibacillaceae</taxon>
        <taxon>Candidatus Reconcilbacillus</taxon>
    </lineage>
</organism>
<dbReference type="GO" id="GO:0016491">
    <property type="term" value="F:oxidoreductase activity"/>
    <property type="evidence" value="ECO:0007669"/>
    <property type="project" value="TreeGrafter"/>
</dbReference>
<gene>
    <name evidence="1" type="ORF">BLM47_05410</name>
</gene>
<dbReference type="Gene3D" id="3.40.50.720">
    <property type="entry name" value="NAD(P)-binding Rossmann-like Domain"/>
    <property type="match status" value="1"/>
</dbReference>
<dbReference type="InterPro" id="IPR002347">
    <property type="entry name" value="SDR_fam"/>
</dbReference>
<evidence type="ECO:0008006" key="3">
    <source>
        <dbReference type="Google" id="ProtNLM"/>
    </source>
</evidence>
<protein>
    <recommendedName>
        <fullName evidence="3">Short-chain dehydrogenase</fullName>
    </recommendedName>
</protein>
<sequence length="238" mass="26142">MKYALVTGADRGLGLALVRVLLKKGYRVFAGRYLGECAELDRLRTTAGDRLDILPLDVGSDESVRDAAQAVEAETDRLDLLVNNAAVLGDIDATVEDALDFADMLRVYNVNALGALRVTNALFPLLKRGEDKLIVNISSEAGSIAACWRTAWFGYAMSKAALNRQSAIVHNHFRKFGGQVLVVHPGWIRTHMRGRLDEAAELSPDEAAELVGRLIDNHRAYAGDRPAFLNERGEPMPW</sequence>
<comment type="caution">
    <text evidence="1">The sequence shown here is derived from an EMBL/GenBank/DDBJ whole genome shotgun (WGS) entry which is preliminary data.</text>
</comment>
<accession>A0A2A6E156</accession>
<dbReference type="PANTHER" id="PTHR43544:SF12">
    <property type="entry name" value="NAD(P)-BINDING ROSSMANN-FOLD SUPERFAMILY PROTEIN"/>
    <property type="match status" value="1"/>
</dbReference>
<evidence type="ECO:0000313" key="2">
    <source>
        <dbReference type="Proteomes" id="UP000243688"/>
    </source>
</evidence>
<dbReference type="InterPro" id="IPR036291">
    <property type="entry name" value="NAD(P)-bd_dom_sf"/>
</dbReference>
<dbReference type="AlphaFoldDB" id="A0A2A6E156"/>
<proteinExistence type="predicted"/>
<dbReference type="Pfam" id="PF00106">
    <property type="entry name" value="adh_short"/>
    <property type="match status" value="1"/>
</dbReference>
<reference evidence="1 2" key="1">
    <citation type="submission" date="2016-12" db="EMBL/GenBank/DDBJ databases">
        <title>Candidatus Reconcilibacillus cellulovorans genome.</title>
        <authorList>
            <person name="Kolinko S."/>
            <person name="Wu Y.-W."/>
            <person name="Tachea F."/>
            <person name="Denzel E."/>
            <person name="Hiras J."/>
            <person name="Baecker N."/>
            <person name="Chan L.J."/>
            <person name="Eichorst S.A."/>
            <person name="Frey D."/>
            <person name="Adams P.D."/>
            <person name="Pray T."/>
            <person name="Tanjore D."/>
            <person name="Petzold C.J."/>
            <person name="Gladden J.M."/>
            <person name="Simmons B.A."/>
            <person name="Singer S.W."/>
        </authorList>
    </citation>
    <scope>NUCLEOTIDE SEQUENCE [LARGE SCALE GENOMIC DNA]</scope>
    <source>
        <strain evidence="1">JTherm</strain>
    </source>
</reference>
<evidence type="ECO:0000313" key="1">
    <source>
        <dbReference type="EMBL" id="PDO10771.1"/>
    </source>
</evidence>
<dbReference type="PANTHER" id="PTHR43544">
    <property type="entry name" value="SHORT-CHAIN DEHYDROGENASE/REDUCTASE"/>
    <property type="match status" value="1"/>
</dbReference>
<dbReference type="GO" id="GO:0005737">
    <property type="term" value="C:cytoplasm"/>
    <property type="evidence" value="ECO:0007669"/>
    <property type="project" value="TreeGrafter"/>
</dbReference>
<name>A0A2A6E156_9BACL</name>